<keyword evidence="3" id="KW-1185">Reference proteome</keyword>
<keyword evidence="1" id="KW-1133">Transmembrane helix</keyword>
<comment type="caution">
    <text evidence="2">The sequence shown here is derived from an EMBL/GenBank/DDBJ whole genome shotgun (WGS) entry which is preliminary data.</text>
</comment>
<dbReference type="HOGENOM" id="CLU_1979273_0_0_9"/>
<gene>
    <name evidence="2" type="ORF">OKIT_0785</name>
</gene>
<proteinExistence type="predicted"/>
<dbReference type="OrthoDB" id="10003374at2"/>
<feature type="transmembrane region" description="Helical" evidence="1">
    <location>
        <begin position="98"/>
        <end position="119"/>
    </location>
</feature>
<dbReference type="STRING" id="336988.NT96_08425"/>
<accession>G9WI09</accession>
<feature type="transmembrane region" description="Helical" evidence="1">
    <location>
        <begin position="12"/>
        <end position="34"/>
    </location>
</feature>
<dbReference type="RefSeq" id="WP_007745485.1">
    <property type="nucleotide sequence ID" value="NZ_CM001398.1"/>
</dbReference>
<name>G9WI09_9LACO</name>
<evidence type="ECO:0000313" key="3">
    <source>
        <dbReference type="Proteomes" id="UP000004959"/>
    </source>
</evidence>
<organism evidence="2 3">
    <name type="scientific">Oenococcus kitaharae DSM 17330</name>
    <dbReference type="NCBI Taxonomy" id="1045004"/>
    <lineage>
        <taxon>Bacteria</taxon>
        <taxon>Bacillati</taxon>
        <taxon>Bacillota</taxon>
        <taxon>Bacilli</taxon>
        <taxon>Lactobacillales</taxon>
        <taxon>Lactobacillaceae</taxon>
        <taxon>Oenococcus</taxon>
    </lineage>
</organism>
<keyword evidence="1" id="KW-0472">Membrane</keyword>
<feature type="transmembrane region" description="Helical" evidence="1">
    <location>
        <begin position="40"/>
        <end position="60"/>
    </location>
</feature>
<sequence>METTSKFQPVQYVKMVCQTALFVWLLIGLTVFLIQGQSTVSLNSAFVSFTIAFPLLFMRLDHSFQRLGKTKAGLIIFLCLYLPTEALAIFHIDHWALTLLSYAAVLVIWIILNLIVAFVRRAKAVS</sequence>
<dbReference type="PATRIC" id="fig|1045004.4.peg.787"/>
<dbReference type="EMBL" id="AFVZ01000001">
    <property type="protein sequence ID" value="EHN58894.1"/>
    <property type="molecule type" value="Genomic_DNA"/>
</dbReference>
<protein>
    <submittedName>
        <fullName evidence="2">Uncharacterized protein</fullName>
    </submittedName>
</protein>
<dbReference type="Proteomes" id="UP000004959">
    <property type="component" value="Chromosome"/>
</dbReference>
<reference evidence="2 3" key="1">
    <citation type="journal article" date="2012" name="PLoS ONE">
        <title>Functional divergence in the genus oenococcus as predicted by genome sequencing of the newly-described species, Oenococcus kitaharae.</title>
        <authorList>
            <person name="Borneman A.R."/>
            <person name="McCarthy J.M."/>
            <person name="Chambers P.J."/>
            <person name="Bartowsky E.J."/>
        </authorList>
    </citation>
    <scope>NUCLEOTIDE SEQUENCE [LARGE SCALE GENOMIC DNA]</scope>
    <source>
        <strain evidence="3">DSM17330</strain>
    </source>
</reference>
<evidence type="ECO:0000313" key="2">
    <source>
        <dbReference type="EMBL" id="EHN58894.1"/>
    </source>
</evidence>
<keyword evidence="1" id="KW-0812">Transmembrane</keyword>
<dbReference type="AlphaFoldDB" id="G9WI09"/>
<feature type="transmembrane region" description="Helical" evidence="1">
    <location>
        <begin position="72"/>
        <end position="92"/>
    </location>
</feature>
<evidence type="ECO:0000256" key="1">
    <source>
        <dbReference type="SAM" id="Phobius"/>
    </source>
</evidence>